<evidence type="ECO:0000313" key="3">
    <source>
        <dbReference type="EnsemblPlants" id="OPUNC08G07950.1"/>
    </source>
</evidence>
<dbReference type="EnsemblPlants" id="OPUNC08G07950.1">
    <property type="protein sequence ID" value="OPUNC08G07950.1"/>
    <property type="gene ID" value="OPUNC08G07950"/>
</dbReference>
<protein>
    <recommendedName>
        <fullName evidence="1">Nuclear nucleic acid-binding protein C1D</fullName>
    </recommendedName>
</protein>
<keyword evidence="1" id="KW-0238">DNA-binding</keyword>
<comment type="function">
    <text evidence="1">Plays a role in the recruitment of the exosome to pre-rRNA to mediate the 3'-5' end processing of the 5.8S rRNA.</text>
</comment>
<name>A0A0E0LT37_ORYPU</name>
<comment type="subunit">
    <text evidence="1">Monomer and homodimer.</text>
</comment>
<feature type="region of interest" description="Disordered" evidence="2">
    <location>
        <begin position="142"/>
        <end position="169"/>
    </location>
</feature>
<dbReference type="Proteomes" id="UP000026962">
    <property type="component" value="Chromosome 8"/>
</dbReference>
<dbReference type="AlphaFoldDB" id="A0A0E0LT37"/>
<dbReference type="InterPro" id="IPR011082">
    <property type="entry name" value="Exosome-assoc_fac/DNA_repair"/>
</dbReference>
<evidence type="ECO:0000256" key="2">
    <source>
        <dbReference type="SAM" id="MobiDB-lite"/>
    </source>
</evidence>
<dbReference type="eggNOG" id="KOG4835">
    <property type="taxonomic scope" value="Eukaryota"/>
</dbReference>
<dbReference type="HOGENOM" id="CLU_115161_0_0_1"/>
<dbReference type="PANTHER" id="PTHR15341:SF3">
    <property type="entry name" value="NUCLEAR NUCLEIC ACID-BINDING PROTEIN C1D"/>
    <property type="match status" value="1"/>
</dbReference>
<dbReference type="GO" id="GO:0000460">
    <property type="term" value="P:maturation of 5.8S rRNA"/>
    <property type="evidence" value="ECO:0007669"/>
    <property type="project" value="TreeGrafter"/>
</dbReference>
<dbReference type="GO" id="GO:0000178">
    <property type="term" value="C:exosome (RNase complex)"/>
    <property type="evidence" value="ECO:0007669"/>
    <property type="project" value="TreeGrafter"/>
</dbReference>
<dbReference type="GO" id="GO:0005737">
    <property type="term" value="C:cytoplasm"/>
    <property type="evidence" value="ECO:0007669"/>
    <property type="project" value="UniProtKB-SubCell"/>
</dbReference>
<comment type="similarity">
    <text evidence="1">Belongs to the C1D family.</text>
</comment>
<dbReference type="STRING" id="4537.A0A0E0LT37"/>
<keyword evidence="1" id="KW-0698">rRNA processing</keyword>
<dbReference type="Gramene" id="OPUNC08G07950.1">
    <property type="protein sequence ID" value="OPUNC08G07950.1"/>
    <property type="gene ID" value="OPUNC08G07950"/>
</dbReference>
<dbReference type="OMA" id="QRENMRN"/>
<sequence length="204" mass="21502">MATAAAAAESPSAVPPAVVSAAEDTLAATESVGDHLAELVTAAGEDPDAIAELPPLRRARAFLAMAKAAASLFAGKAALACGLGVRELIRMNTLSRRSFTIAPNHYSEYTGSSKVHRSLIVPFDSCVEVSFAISDQKRSMQAISRGEGGNYSGNKRKPQPPRPNKKSVRAATEEFLAKATLELSGHNDSKVKGPIRLLSDEDED</sequence>
<organism evidence="3">
    <name type="scientific">Oryza punctata</name>
    <name type="common">Red rice</name>
    <dbReference type="NCBI Taxonomy" id="4537"/>
    <lineage>
        <taxon>Eukaryota</taxon>
        <taxon>Viridiplantae</taxon>
        <taxon>Streptophyta</taxon>
        <taxon>Embryophyta</taxon>
        <taxon>Tracheophyta</taxon>
        <taxon>Spermatophyta</taxon>
        <taxon>Magnoliopsida</taxon>
        <taxon>Liliopsida</taxon>
        <taxon>Poales</taxon>
        <taxon>Poaceae</taxon>
        <taxon>BOP clade</taxon>
        <taxon>Oryzoideae</taxon>
        <taxon>Oryzeae</taxon>
        <taxon>Oryzinae</taxon>
        <taxon>Oryza</taxon>
    </lineage>
</organism>
<proteinExistence type="inferred from homology"/>
<keyword evidence="4" id="KW-1185">Reference proteome</keyword>
<dbReference type="GO" id="GO:0010468">
    <property type="term" value="P:regulation of gene expression"/>
    <property type="evidence" value="ECO:0007669"/>
    <property type="project" value="TreeGrafter"/>
</dbReference>
<dbReference type="GO" id="GO:0005730">
    <property type="term" value="C:nucleolus"/>
    <property type="evidence" value="ECO:0007669"/>
    <property type="project" value="UniProtKB-SubCell"/>
</dbReference>
<dbReference type="PANTHER" id="PTHR15341">
    <property type="entry name" value="SUN-COR STEROID HORMONE RECEPTOR CO-REPRESSOR"/>
    <property type="match status" value="1"/>
</dbReference>
<keyword evidence="1" id="KW-0963">Cytoplasm</keyword>
<accession>A0A0E0LT37</accession>
<feature type="compositionally biased region" description="Basic residues" evidence="2">
    <location>
        <begin position="154"/>
        <end position="168"/>
    </location>
</feature>
<keyword evidence="1" id="KW-0694">RNA-binding</keyword>
<evidence type="ECO:0000313" key="4">
    <source>
        <dbReference type="Proteomes" id="UP000026962"/>
    </source>
</evidence>
<reference evidence="3" key="2">
    <citation type="submission" date="2018-05" db="EMBL/GenBank/DDBJ databases">
        <title>OpunRS2 (Oryza punctata Reference Sequence Version 2).</title>
        <authorList>
            <person name="Zhang J."/>
            <person name="Kudrna D."/>
            <person name="Lee S."/>
            <person name="Talag J."/>
            <person name="Welchert J."/>
            <person name="Wing R.A."/>
        </authorList>
    </citation>
    <scope>NUCLEOTIDE SEQUENCE [LARGE SCALE GENOMIC DNA]</scope>
</reference>
<comment type="subcellular location">
    <subcellularLocation>
        <location evidence="1">Cytoplasm</location>
    </subcellularLocation>
    <subcellularLocation>
        <location evidence="1">Nucleus</location>
        <location evidence="1">Nucleolus</location>
    </subcellularLocation>
    <subcellularLocation>
        <location evidence="1">Nucleus</location>
    </subcellularLocation>
</comment>
<dbReference type="GO" id="GO:0003723">
    <property type="term" value="F:RNA binding"/>
    <property type="evidence" value="ECO:0007669"/>
    <property type="project" value="UniProtKB-UniRule"/>
</dbReference>
<keyword evidence="1" id="KW-0539">Nucleus</keyword>
<reference evidence="3" key="1">
    <citation type="submission" date="2015-04" db="UniProtKB">
        <authorList>
            <consortium name="EnsemblPlants"/>
        </authorList>
    </citation>
    <scope>IDENTIFICATION</scope>
</reference>
<evidence type="ECO:0000256" key="1">
    <source>
        <dbReference type="RuleBase" id="RU368003"/>
    </source>
</evidence>
<dbReference type="GO" id="GO:0003677">
    <property type="term" value="F:DNA binding"/>
    <property type="evidence" value="ECO:0007669"/>
    <property type="project" value="UniProtKB-KW"/>
</dbReference>